<keyword evidence="1" id="KW-0472">Membrane</keyword>
<sequence>MRQLLFVLQLLAAKRPYLLLRTVFAVHPSGVMAFGMIGFFHACILPCLSSLCQIRAGPFF</sequence>
<evidence type="ECO:0000256" key="1">
    <source>
        <dbReference type="SAM" id="Phobius"/>
    </source>
</evidence>
<dbReference type="RefSeq" id="WP_110022133.1">
    <property type="nucleotide sequence ID" value="NZ_PDNZ01000001.1"/>
</dbReference>
<accession>A0A317T944</accession>
<protein>
    <submittedName>
        <fullName evidence="2">Uncharacterized protein</fullName>
    </submittedName>
</protein>
<evidence type="ECO:0000313" key="3">
    <source>
        <dbReference type="Proteomes" id="UP000246278"/>
    </source>
</evidence>
<dbReference type="Proteomes" id="UP000246278">
    <property type="component" value="Unassembled WGS sequence"/>
</dbReference>
<evidence type="ECO:0000313" key="2">
    <source>
        <dbReference type="EMBL" id="PWW83253.1"/>
    </source>
</evidence>
<dbReference type="AlphaFoldDB" id="A0A317T944"/>
<comment type="caution">
    <text evidence="2">The sequence shown here is derived from an EMBL/GenBank/DDBJ whole genome shotgun (WGS) entry which is preliminary data.</text>
</comment>
<proteinExistence type="predicted"/>
<reference evidence="3" key="1">
    <citation type="submission" date="2017-10" db="EMBL/GenBank/DDBJ databases">
        <authorList>
            <person name="Gaisin V.A."/>
            <person name="Rysina M.S."/>
            <person name="Grouzdev D.S."/>
        </authorList>
    </citation>
    <scope>NUCLEOTIDE SEQUENCE [LARGE SCALE GENOMIC DNA]</scope>
    <source>
        <strain evidence="3">V1</strain>
    </source>
</reference>
<name>A0A317T944_9CHLB</name>
<organism evidence="2 3">
    <name type="scientific">Prosthecochloris marina</name>
    <dbReference type="NCBI Taxonomy" id="2017681"/>
    <lineage>
        <taxon>Bacteria</taxon>
        <taxon>Pseudomonadati</taxon>
        <taxon>Chlorobiota</taxon>
        <taxon>Chlorobiia</taxon>
        <taxon>Chlorobiales</taxon>
        <taxon>Chlorobiaceae</taxon>
        <taxon>Prosthecochloris</taxon>
    </lineage>
</organism>
<keyword evidence="1" id="KW-0812">Transmembrane</keyword>
<keyword evidence="3" id="KW-1185">Reference proteome</keyword>
<keyword evidence="1" id="KW-1133">Transmembrane helix</keyword>
<feature type="transmembrane region" description="Helical" evidence="1">
    <location>
        <begin position="31"/>
        <end position="52"/>
    </location>
</feature>
<dbReference type="EMBL" id="PDNZ01000001">
    <property type="protein sequence ID" value="PWW83253.1"/>
    <property type="molecule type" value="Genomic_DNA"/>
</dbReference>
<gene>
    <name evidence="2" type="ORF">CR164_01465</name>
</gene>